<accession>A0A8T2T3W9</accession>
<dbReference type="PROSITE" id="PS51038">
    <property type="entry name" value="BAH"/>
    <property type="match status" value="1"/>
</dbReference>
<keyword evidence="3" id="KW-0934">Plastid</keyword>
<comment type="subunit">
    <text evidence="14">Component of the origin recognition complex (ORC) composed of at least ORC1, ORC2, ORC3, ORC4, ORC5 and ORC6. ORC is regulated in a cell-cycle and development dependent manner. It is sequentially assembled at the exit from anaphase of mitosis and disassembled as cells enter S phase. Binds unmodified and methylated histone H3.</text>
</comment>
<evidence type="ECO:0000256" key="15">
    <source>
        <dbReference type="SAM" id="MobiDB-lite"/>
    </source>
</evidence>
<comment type="caution">
    <text evidence="18">The sequence shown here is derived from an EMBL/GenBank/DDBJ whole genome shotgun (WGS) entry which is preliminary data.</text>
</comment>
<dbReference type="SUPFAM" id="SSF52540">
    <property type="entry name" value="P-loop containing nucleoside triphosphate hydrolases"/>
    <property type="match status" value="1"/>
</dbReference>
<dbReference type="InterPro" id="IPR001965">
    <property type="entry name" value="Znf_PHD"/>
</dbReference>
<evidence type="ECO:0000256" key="5">
    <source>
        <dbReference type="ARBA" id="ARBA00022723"/>
    </source>
</evidence>
<name>A0A8T2T3W9_CERRI</name>
<evidence type="ECO:0000256" key="9">
    <source>
        <dbReference type="ARBA" id="ARBA00022840"/>
    </source>
</evidence>
<dbReference type="SMART" id="SM00382">
    <property type="entry name" value="AAA"/>
    <property type="match status" value="1"/>
</dbReference>
<comment type="subcellular location">
    <subcellularLocation>
        <location evidence="1 14">Nucleus</location>
    </subcellularLocation>
</comment>
<evidence type="ECO:0000259" key="17">
    <source>
        <dbReference type="PROSITE" id="PS51038"/>
    </source>
</evidence>
<keyword evidence="5" id="KW-0479">Metal-binding</keyword>
<dbReference type="Pfam" id="PF01426">
    <property type="entry name" value="BAH"/>
    <property type="match status" value="1"/>
</dbReference>
<proteinExistence type="inferred from homology"/>
<dbReference type="InterPro" id="IPR003959">
    <property type="entry name" value="ATPase_AAA_core"/>
</dbReference>
<dbReference type="Gene3D" id="1.10.8.60">
    <property type="match status" value="1"/>
</dbReference>
<dbReference type="InterPro" id="IPR011011">
    <property type="entry name" value="Znf_FYVE_PHD"/>
</dbReference>
<evidence type="ECO:0000259" key="16">
    <source>
        <dbReference type="PROSITE" id="PS50016"/>
    </source>
</evidence>
<keyword evidence="4 14" id="KW-0235">DNA replication</keyword>
<dbReference type="SUPFAM" id="SSF57903">
    <property type="entry name" value="FYVE/PHD zinc finger"/>
    <property type="match status" value="1"/>
</dbReference>
<dbReference type="Gene3D" id="3.40.50.300">
    <property type="entry name" value="P-loop containing nucleotide triphosphate hydrolases"/>
    <property type="match status" value="1"/>
</dbReference>
<keyword evidence="11 14" id="KW-0238">DNA-binding</keyword>
<dbReference type="AlphaFoldDB" id="A0A8T2T3W9"/>
<dbReference type="Gene3D" id="2.30.30.490">
    <property type="match status" value="1"/>
</dbReference>
<dbReference type="Pfam" id="PF00004">
    <property type="entry name" value="AAA"/>
    <property type="match status" value="1"/>
</dbReference>
<evidence type="ECO:0000256" key="4">
    <source>
        <dbReference type="ARBA" id="ARBA00022705"/>
    </source>
</evidence>
<keyword evidence="6 14" id="KW-0547">Nucleotide-binding</keyword>
<protein>
    <recommendedName>
        <fullName evidence="14">Origin recognition complex subunit 1</fullName>
    </recommendedName>
</protein>
<dbReference type="SMART" id="SM00249">
    <property type="entry name" value="PHD"/>
    <property type="match status" value="1"/>
</dbReference>
<dbReference type="GO" id="GO:0033314">
    <property type="term" value="P:mitotic DNA replication checkpoint signaling"/>
    <property type="evidence" value="ECO:0007669"/>
    <property type="project" value="TreeGrafter"/>
</dbReference>
<evidence type="ECO:0000256" key="8">
    <source>
        <dbReference type="ARBA" id="ARBA00022833"/>
    </source>
</evidence>
<dbReference type="CDD" id="cd00009">
    <property type="entry name" value="AAA"/>
    <property type="match status" value="1"/>
</dbReference>
<feature type="region of interest" description="Disordered" evidence="15">
    <location>
        <begin position="1"/>
        <end position="58"/>
    </location>
</feature>
<dbReference type="GO" id="GO:0003688">
    <property type="term" value="F:DNA replication origin binding"/>
    <property type="evidence" value="ECO:0007669"/>
    <property type="project" value="TreeGrafter"/>
</dbReference>
<evidence type="ECO:0000256" key="3">
    <source>
        <dbReference type="ARBA" id="ARBA00022528"/>
    </source>
</evidence>
<dbReference type="FunFam" id="3.40.50.300:FF:000199">
    <property type="entry name" value="Origin recognition complex subunit 1"/>
    <property type="match status" value="1"/>
</dbReference>
<keyword evidence="8" id="KW-0862">Zinc</keyword>
<keyword evidence="10" id="KW-0460">Magnesium</keyword>
<organism evidence="18 19">
    <name type="scientific">Ceratopteris richardii</name>
    <name type="common">Triangle waterfern</name>
    <dbReference type="NCBI Taxonomy" id="49495"/>
    <lineage>
        <taxon>Eukaryota</taxon>
        <taxon>Viridiplantae</taxon>
        <taxon>Streptophyta</taxon>
        <taxon>Embryophyta</taxon>
        <taxon>Tracheophyta</taxon>
        <taxon>Polypodiopsida</taxon>
        <taxon>Polypodiidae</taxon>
        <taxon>Polypodiales</taxon>
        <taxon>Pteridineae</taxon>
        <taxon>Pteridaceae</taxon>
        <taxon>Parkerioideae</taxon>
        <taxon>Ceratopteris</taxon>
    </lineage>
</organism>
<dbReference type="InterPro" id="IPR027417">
    <property type="entry name" value="P-loop_NTPase"/>
</dbReference>
<dbReference type="InterPro" id="IPR003593">
    <property type="entry name" value="AAA+_ATPase"/>
</dbReference>
<feature type="domain" description="BAH" evidence="17">
    <location>
        <begin position="235"/>
        <end position="352"/>
    </location>
</feature>
<keyword evidence="7 13" id="KW-0863">Zinc-finger</keyword>
<evidence type="ECO:0000256" key="6">
    <source>
        <dbReference type="ARBA" id="ARBA00022741"/>
    </source>
</evidence>
<dbReference type="Pfam" id="PF17872">
    <property type="entry name" value="AAA_lid_10"/>
    <property type="match status" value="1"/>
</dbReference>
<dbReference type="InterPro" id="IPR019787">
    <property type="entry name" value="Znf_PHD-finger"/>
</dbReference>
<dbReference type="GO" id="GO:0006270">
    <property type="term" value="P:DNA replication initiation"/>
    <property type="evidence" value="ECO:0007669"/>
    <property type="project" value="TreeGrafter"/>
</dbReference>
<dbReference type="EMBL" id="CM035420">
    <property type="protein sequence ID" value="KAH7405181.1"/>
    <property type="molecule type" value="Genomic_DNA"/>
</dbReference>
<dbReference type="GO" id="GO:0005524">
    <property type="term" value="F:ATP binding"/>
    <property type="evidence" value="ECO:0007669"/>
    <property type="project" value="UniProtKB-KW"/>
</dbReference>
<feature type="domain" description="PHD-type" evidence="16">
    <location>
        <begin position="178"/>
        <end position="225"/>
    </location>
</feature>
<evidence type="ECO:0000313" key="18">
    <source>
        <dbReference type="EMBL" id="KAH7405181.1"/>
    </source>
</evidence>
<dbReference type="Gene3D" id="3.30.40.10">
    <property type="entry name" value="Zinc/RING finger domain, C3HC4 (zinc finger)"/>
    <property type="match status" value="1"/>
</dbReference>
<evidence type="ECO:0000256" key="13">
    <source>
        <dbReference type="PROSITE-ProRule" id="PRU00146"/>
    </source>
</evidence>
<dbReference type="SMART" id="SM00439">
    <property type="entry name" value="BAH"/>
    <property type="match status" value="1"/>
</dbReference>
<evidence type="ECO:0000256" key="11">
    <source>
        <dbReference type="ARBA" id="ARBA00023125"/>
    </source>
</evidence>
<evidence type="ECO:0000313" key="19">
    <source>
        <dbReference type="Proteomes" id="UP000825935"/>
    </source>
</evidence>
<dbReference type="GO" id="GO:0008270">
    <property type="term" value="F:zinc ion binding"/>
    <property type="evidence" value="ECO:0007669"/>
    <property type="project" value="UniProtKB-KW"/>
</dbReference>
<evidence type="ECO:0000256" key="7">
    <source>
        <dbReference type="ARBA" id="ARBA00022771"/>
    </source>
</evidence>
<comment type="similarity">
    <text evidence="2 14">Belongs to the ORC1 family.</text>
</comment>
<dbReference type="InterPro" id="IPR043151">
    <property type="entry name" value="BAH_sf"/>
</dbReference>
<sequence>MDVKTPEFPCEKIAPVSSPPELFASSVSPKKRNRASDATPDDSVPFGTPSPTKTCRRSPRILEINQIHHLRPRKLGFDDATKDLSIQEREENAEQNVSGLAAQKGTPRLSKKKSNSEGKKSTVLPCTLKSQKSTSSQKVGAVQRRKFLDHVTIDRVRFSKGDDVYIRRTEEDLDEEETEGCLVCGKSGKLVECDNCSRGVHLKCARPPLKKVPEGEWLCSDCESMKKAPNSGSRRTLKTHCTTPRTARELLLASKLWAARIERIWKEVDGSLWFRAGWYVIPEETAVGRQPHNLRRELFRTNQSDDNEFGSIFRKCCVLGPVEFRSSGREGDDVFLCEYEYDCQFETFKRIGDEDELVQAKCDVSEDSVSEDEEEDETDEEGTAKNKKSLQKLPENFKVSSPLSRAANVRSSQMHNLNKVGAKVIPLTARRKAASPFERAKAALRLTATPDSLPCREREMKEISSFVTDAVVAGNGSLGHCLYISGVPGTGKTATVMEVMQKLRKGYEEKNAHPYRFVEINGLRLTSPEYLYTVLHEALTGQHVSWKKALQLLDERFSNPKPSKRTDMRPCILFIDELDLLVTRNQSVLYNVFDWPTRPHSRLFVIAIANTIDLPERLLPRIASRMGLQRVSFSPYSHEQLQKIISTRLVQINAFESQAIEFASRKVAAVSGDARRALELCRRAVEIAEARCAVDSKKQASNSKGSPAKSIFKGNLVGMKDVEAAIKEMFQAPHIKIMGRCTRLAKIFLVSMVYEQHKSGMVETTFEKIAATYTHLCQNNNEIPADWDTLLTVGCSLGACRLILCEAGFRHRIQKLQLNFPIDDISFALKEDREVSWIGKYL</sequence>
<evidence type="ECO:0000256" key="10">
    <source>
        <dbReference type="ARBA" id="ARBA00022842"/>
    </source>
</evidence>
<dbReference type="PANTHER" id="PTHR10763:SF23">
    <property type="entry name" value="ORIGIN RECOGNITION COMPLEX SUBUNIT 1"/>
    <property type="match status" value="1"/>
</dbReference>
<feature type="region of interest" description="Disordered" evidence="15">
    <location>
        <begin position="89"/>
        <end position="121"/>
    </location>
</feature>
<dbReference type="InterPro" id="IPR013083">
    <property type="entry name" value="Znf_RING/FYVE/PHD"/>
</dbReference>
<comment type="function">
    <text evidence="14">Component of the origin recognition complex (ORC) that binds origins of replication. DNA-binding is ATP-dependent, however specific DNA sequences that define origins of replication have not been identified so far. ORC is required to assemble the pre-replication complex necessary to initiate DNA replication.</text>
</comment>
<evidence type="ECO:0000256" key="12">
    <source>
        <dbReference type="ARBA" id="ARBA00023242"/>
    </source>
</evidence>
<dbReference type="InterPro" id="IPR001025">
    <property type="entry name" value="BAH_dom"/>
</dbReference>
<gene>
    <name evidence="18" type="ORF">KP509_15G059900</name>
</gene>
<dbReference type="InterPro" id="IPR019786">
    <property type="entry name" value="Zinc_finger_PHD-type_CS"/>
</dbReference>
<dbReference type="Proteomes" id="UP000825935">
    <property type="component" value="Chromosome 15"/>
</dbReference>
<feature type="compositionally biased region" description="Acidic residues" evidence="15">
    <location>
        <begin position="365"/>
        <end position="381"/>
    </location>
</feature>
<dbReference type="Pfam" id="PF09079">
    <property type="entry name" value="WHD_Cdc6"/>
    <property type="match status" value="1"/>
</dbReference>
<dbReference type="InterPro" id="IPR015163">
    <property type="entry name" value="Cdc6_C"/>
</dbReference>
<evidence type="ECO:0000256" key="1">
    <source>
        <dbReference type="ARBA" id="ARBA00004123"/>
    </source>
</evidence>
<dbReference type="PROSITE" id="PS50016">
    <property type="entry name" value="ZF_PHD_2"/>
    <property type="match status" value="1"/>
</dbReference>
<dbReference type="GO" id="GO:0016887">
    <property type="term" value="F:ATP hydrolysis activity"/>
    <property type="evidence" value="ECO:0007669"/>
    <property type="project" value="InterPro"/>
</dbReference>
<evidence type="ECO:0000256" key="14">
    <source>
        <dbReference type="RuleBase" id="RU365058"/>
    </source>
</evidence>
<keyword evidence="19" id="KW-1185">Reference proteome</keyword>
<dbReference type="InterPro" id="IPR050311">
    <property type="entry name" value="ORC1/CDC6"/>
</dbReference>
<keyword evidence="3" id="KW-0150">Chloroplast</keyword>
<dbReference type="GO" id="GO:0005664">
    <property type="term" value="C:nuclear origin of replication recognition complex"/>
    <property type="evidence" value="ECO:0007669"/>
    <property type="project" value="TreeGrafter"/>
</dbReference>
<dbReference type="InterPro" id="IPR041083">
    <property type="entry name" value="AAA_lid_10"/>
</dbReference>
<dbReference type="PROSITE" id="PS01359">
    <property type="entry name" value="ZF_PHD_1"/>
    <property type="match status" value="1"/>
</dbReference>
<dbReference type="Pfam" id="PF00628">
    <property type="entry name" value="PHD"/>
    <property type="match status" value="1"/>
</dbReference>
<dbReference type="OMA" id="RVCFKAG"/>
<feature type="region of interest" description="Disordered" evidence="15">
    <location>
        <begin position="362"/>
        <end position="389"/>
    </location>
</feature>
<dbReference type="GO" id="GO:0003682">
    <property type="term" value="F:chromatin binding"/>
    <property type="evidence" value="ECO:0007669"/>
    <property type="project" value="InterPro"/>
</dbReference>
<dbReference type="OrthoDB" id="1926878at2759"/>
<reference evidence="18" key="1">
    <citation type="submission" date="2021-08" db="EMBL/GenBank/DDBJ databases">
        <title>WGS assembly of Ceratopteris richardii.</title>
        <authorList>
            <person name="Marchant D.B."/>
            <person name="Chen G."/>
            <person name="Jenkins J."/>
            <person name="Shu S."/>
            <person name="Leebens-Mack J."/>
            <person name="Grimwood J."/>
            <person name="Schmutz J."/>
            <person name="Soltis P."/>
            <person name="Soltis D."/>
            <person name="Chen Z.-H."/>
        </authorList>
    </citation>
    <scope>NUCLEOTIDE SEQUENCE</scope>
    <source>
        <strain evidence="18">Whitten #5841</strain>
        <tissue evidence="18">Leaf</tissue>
    </source>
</reference>
<evidence type="ECO:0000256" key="2">
    <source>
        <dbReference type="ARBA" id="ARBA00008398"/>
    </source>
</evidence>
<dbReference type="PANTHER" id="PTHR10763">
    <property type="entry name" value="CELL DIVISION CONTROL PROTEIN 6-RELATED"/>
    <property type="match status" value="1"/>
</dbReference>
<keyword evidence="12 14" id="KW-0539">Nucleus</keyword>
<keyword evidence="9 14" id="KW-0067">ATP-binding</keyword>